<accession>A0ABD5GMF8</accession>
<proteinExistence type="predicted"/>
<dbReference type="Proteomes" id="UP001186159">
    <property type="component" value="Unassembled WGS sequence"/>
</dbReference>
<dbReference type="PROSITE" id="PS51688">
    <property type="entry name" value="ICA"/>
    <property type="match status" value="1"/>
</dbReference>
<evidence type="ECO:0000259" key="1">
    <source>
        <dbReference type="PROSITE" id="PS51688"/>
    </source>
</evidence>
<dbReference type="EMBL" id="JAWHVN010000024">
    <property type="protein sequence ID" value="MDV2618059.1"/>
    <property type="molecule type" value="Genomic_DNA"/>
</dbReference>
<feature type="non-terminal residue" evidence="2">
    <location>
        <position position="1"/>
    </location>
</feature>
<dbReference type="InterPro" id="IPR030392">
    <property type="entry name" value="S74_ICA"/>
</dbReference>
<dbReference type="RefSeq" id="WP_317070584.1">
    <property type="nucleotide sequence ID" value="NZ_JAWHVN010000024.1"/>
</dbReference>
<evidence type="ECO:0000313" key="3">
    <source>
        <dbReference type="Proteomes" id="UP001186159"/>
    </source>
</evidence>
<protein>
    <recommendedName>
        <fullName evidence="1">Peptidase S74 domain-containing protein</fullName>
    </recommendedName>
</protein>
<name>A0ABD5GMF8_9LACT</name>
<gene>
    <name evidence="2" type="ORF">RZO27_02815</name>
</gene>
<organism evidence="2 3">
    <name type="scientific">Lactococcus lactis</name>
    <dbReference type="NCBI Taxonomy" id="1358"/>
    <lineage>
        <taxon>Bacteria</taxon>
        <taxon>Bacillati</taxon>
        <taxon>Bacillota</taxon>
        <taxon>Bacilli</taxon>
        <taxon>Lactobacillales</taxon>
        <taxon>Streptococcaceae</taxon>
        <taxon>Lactococcus</taxon>
    </lineage>
</organism>
<feature type="domain" description="Peptidase S74" evidence="1">
    <location>
        <begin position="44"/>
        <end position="134"/>
    </location>
</feature>
<evidence type="ECO:0000313" key="2">
    <source>
        <dbReference type="EMBL" id="MDV2618059.1"/>
    </source>
</evidence>
<comment type="caution">
    <text evidence="2">The sequence shown here is derived from an EMBL/GenBank/DDBJ whole genome shotgun (WGS) entry which is preliminary data.</text>
</comment>
<dbReference type="AlphaFoldDB" id="A0ABD5GMF8"/>
<reference evidence="2 3" key="1">
    <citation type="submission" date="2023-10" db="EMBL/GenBank/DDBJ databases">
        <title>Production of high quality cheese from raw caw milk (raw cheese).</title>
        <authorList>
            <person name="Samouris G."/>
        </authorList>
    </citation>
    <scope>NUCLEOTIDE SEQUENCE [LARGE SCALE GENOMIC DNA]</scope>
    <source>
        <strain evidence="2 3">MRS-5</strain>
    </source>
</reference>
<sequence length="138" mass="15209">LQEASIQYDKASATLAFRVPGGRSGSAFWFNQNVNAAGSFNSTSLLSLKDVKGGYQGNALEDILHTDIVEYSYKNNPKARQLSPIIDDVNKIKQFTLPDIINDGKTVNLYAMSSLSWLAIQELVKKLENVEEKIDAIA</sequence>